<keyword evidence="5 11" id="KW-0028">Amino-acid biosynthesis</keyword>
<evidence type="ECO:0000313" key="12">
    <source>
        <dbReference type="EMBL" id="MFC5413083.1"/>
    </source>
</evidence>
<comment type="pathway">
    <text evidence="1">Amino-acid biosynthesis; L-histidine biosynthesis; L-histidine from 5-phospho-alpha-D-ribose 1-diphosphate: step 5/9.</text>
</comment>
<dbReference type="Pfam" id="PF00977">
    <property type="entry name" value="His_biosynth"/>
    <property type="match status" value="1"/>
</dbReference>
<evidence type="ECO:0000256" key="11">
    <source>
        <dbReference type="RuleBase" id="RU003657"/>
    </source>
</evidence>
<evidence type="ECO:0000313" key="13">
    <source>
        <dbReference type="Proteomes" id="UP001596106"/>
    </source>
</evidence>
<dbReference type="Gene3D" id="3.20.20.70">
    <property type="entry name" value="Aldolase class I"/>
    <property type="match status" value="1"/>
</dbReference>
<organism evidence="12 13">
    <name type="scientific">Larkinella bovis</name>
    <dbReference type="NCBI Taxonomy" id="683041"/>
    <lineage>
        <taxon>Bacteria</taxon>
        <taxon>Pseudomonadati</taxon>
        <taxon>Bacteroidota</taxon>
        <taxon>Cytophagia</taxon>
        <taxon>Cytophagales</taxon>
        <taxon>Spirosomataceae</taxon>
        <taxon>Larkinella</taxon>
    </lineage>
</organism>
<evidence type="ECO:0000256" key="6">
    <source>
        <dbReference type="ARBA" id="ARBA00023102"/>
    </source>
</evidence>
<evidence type="ECO:0000256" key="5">
    <source>
        <dbReference type="ARBA" id="ARBA00022605"/>
    </source>
</evidence>
<dbReference type="EMBL" id="JBHSMA010000019">
    <property type="protein sequence ID" value="MFC5413083.1"/>
    <property type="molecule type" value="Genomic_DNA"/>
</dbReference>
<name>A0ABW0IHV6_9BACT</name>
<evidence type="ECO:0000256" key="2">
    <source>
        <dbReference type="ARBA" id="ARBA00009667"/>
    </source>
</evidence>
<proteinExistence type="inferred from homology"/>
<dbReference type="SUPFAM" id="SSF51366">
    <property type="entry name" value="Ribulose-phoshate binding barrel"/>
    <property type="match status" value="1"/>
</dbReference>
<dbReference type="NCBIfam" id="NF038364">
    <property type="entry name" value="AglZ_HisF2_fam"/>
    <property type="match status" value="1"/>
</dbReference>
<evidence type="ECO:0000256" key="1">
    <source>
        <dbReference type="ARBA" id="ARBA00005091"/>
    </source>
</evidence>
<dbReference type="InterPro" id="IPR050064">
    <property type="entry name" value="IGPS_HisA/HisF"/>
</dbReference>
<dbReference type="InterPro" id="IPR004651">
    <property type="entry name" value="HisF"/>
</dbReference>
<dbReference type="InterPro" id="IPR013785">
    <property type="entry name" value="Aldolase_TIM"/>
</dbReference>
<dbReference type="InterPro" id="IPR011060">
    <property type="entry name" value="RibuloseP-bd_barrel"/>
</dbReference>
<protein>
    <recommendedName>
        <fullName evidence="4">imidazole glycerol-phosphate synthase</fullName>
        <ecNumber evidence="4">4.3.2.10</ecNumber>
    </recommendedName>
    <alternativeName>
        <fullName evidence="9">IGP synthase cyclase subunit</fullName>
    </alternativeName>
</protein>
<reference evidence="13" key="1">
    <citation type="journal article" date="2019" name="Int. J. Syst. Evol. Microbiol.">
        <title>The Global Catalogue of Microorganisms (GCM) 10K type strain sequencing project: providing services to taxonomists for standard genome sequencing and annotation.</title>
        <authorList>
            <consortium name="The Broad Institute Genomics Platform"/>
            <consortium name="The Broad Institute Genome Sequencing Center for Infectious Disease"/>
            <person name="Wu L."/>
            <person name="Ma J."/>
        </authorList>
    </citation>
    <scope>NUCLEOTIDE SEQUENCE [LARGE SCALE GENOMIC DNA]</scope>
    <source>
        <strain evidence="13">CCUG 55250</strain>
    </source>
</reference>
<comment type="function">
    <text evidence="8">IGPS catalyzes the conversion of PRFAR and glutamine to IGP, AICAR and glutamate. The HisF subunit catalyzes the cyclization activity that produces IGP and AICAR from PRFAR using the ammonia provided by the HisH subunit.</text>
</comment>
<dbReference type="InterPro" id="IPR006062">
    <property type="entry name" value="His_biosynth"/>
</dbReference>
<keyword evidence="13" id="KW-1185">Reference proteome</keyword>
<evidence type="ECO:0000256" key="9">
    <source>
        <dbReference type="ARBA" id="ARBA00030264"/>
    </source>
</evidence>
<sequence>MFRPRVIPLLLLKNKGLVKSVKFKDYTYIGDPINAVKIFNDRRADELLLLDIIATKEGRCIDLDFVRQVGDEANMPFAVGGGIRRLDEIRNLIKAGAEKVVINSFAIKEPHFIKTASEEFGSSTIVVSIDIKKKFLGKQQVYAEAGSRPTGLDPVAWAQQMEAFGAGELIVTSIEHDGMMRGYDLKLIRELSAAVRIPVVAAGGAGCLADLKPAIQSAHASAVAAGSLFVYHGPRKAVLVNYPNPEALVTLFS</sequence>
<evidence type="ECO:0000256" key="8">
    <source>
        <dbReference type="ARBA" id="ARBA00025475"/>
    </source>
</evidence>
<evidence type="ECO:0000256" key="7">
    <source>
        <dbReference type="ARBA" id="ARBA00023239"/>
    </source>
</evidence>
<comment type="catalytic activity">
    <reaction evidence="10">
        <text>5-[(5-phospho-1-deoxy-D-ribulos-1-ylimino)methylamino]-1-(5-phospho-beta-D-ribosyl)imidazole-4-carboxamide + L-glutamine = D-erythro-1-(imidazol-4-yl)glycerol 3-phosphate + 5-amino-1-(5-phospho-beta-D-ribosyl)imidazole-4-carboxamide + L-glutamate + H(+)</text>
        <dbReference type="Rhea" id="RHEA:24793"/>
        <dbReference type="ChEBI" id="CHEBI:15378"/>
        <dbReference type="ChEBI" id="CHEBI:29985"/>
        <dbReference type="ChEBI" id="CHEBI:58278"/>
        <dbReference type="ChEBI" id="CHEBI:58359"/>
        <dbReference type="ChEBI" id="CHEBI:58475"/>
        <dbReference type="ChEBI" id="CHEBI:58525"/>
        <dbReference type="EC" id="4.3.2.10"/>
    </reaction>
</comment>
<dbReference type="Proteomes" id="UP001596106">
    <property type="component" value="Unassembled WGS sequence"/>
</dbReference>
<gene>
    <name evidence="12" type="ORF">ACFPMF_27415</name>
</gene>
<comment type="subunit">
    <text evidence="3">Heterodimer of HisH and HisF.</text>
</comment>
<evidence type="ECO:0000256" key="3">
    <source>
        <dbReference type="ARBA" id="ARBA00011152"/>
    </source>
</evidence>
<evidence type="ECO:0000256" key="10">
    <source>
        <dbReference type="ARBA" id="ARBA00047838"/>
    </source>
</evidence>
<evidence type="ECO:0000256" key="4">
    <source>
        <dbReference type="ARBA" id="ARBA00012809"/>
    </source>
</evidence>
<dbReference type="PANTHER" id="PTHR21235">
    <property type="entry name" value="IMIDAZOLE GLYCEROL PHOSPHATE SYNTHASE SUBUNIT HISF/H IGP SYNTHASE SUBUNIT HISF/H"/>
    <property type="match status" value="1"/>
</dbReference>
<comment type="similarity">
    <text evidence="2 11">Belongs to the HisA/HisF family.</text>
</comment>
<dbReference type="RefSeq" id="WP_379851261.1">
    <property type="nucleotide sequence ID" value="NZ_JBHSMA010000019.1"/>
</dbReference>
<dbReference type="PANTHER" id="PTHR21235:SF2">
    <property type="entry name" value="IMIDAZOLE GLYCEROL PHOSPHATE SYNTHASE HISHF"/>
    <property type="match status" value="1"/>
</dbReference>
<keyword evidence="6 11" id="KW-0368">Histidine biosynthesis</keyword>
<dbReference type="CDD" id="cd04731">
    <property type="entry name" value="HisF"/>
    <property type="match status" value="1"/>
</dbReference>
<accession>A0ABW0IHV6</accession>
<keyword evidence="7" id="KW-0456">Lyase</keyword>
<comment type="caution">
    <text evidence="12">The sequence shown here is derived from an EMBL/GenBank/DDBJ whole genome shotgun (WGS) entry which is preliminary data.</text>
</comment>
<dbReference type="EC" id="4.3.2.10" evidence="4"/>